<sequence length="276" mass="32153">TNTSKFVVFQSLTPRNYLFQTQKSKSLPNSSDNQNKKSQNLVKDNYPYIYVTRIVSQRKTNYTYRIISLGFYPLNVIKTLRNSINGTVYQIPDDYSFIVTIYKTQITCKTQYQNNLVKYTISWIDHNSETQQCITSYSSATDKLGKSNKSSISGVKLFAFDLECLEKRRTSQSIDQQKPLEKRRSSQQKPLEELSLSQINRRLRSLANDIKDNVQSLFLKHNTTSLELEKVDLRHKNNTIELNFQLLVDNFTTDEYLDSIVYACDDTLVSRDSLRR</sequence>
<feature type="non-terminal residue" evidence="2">
    <location>
        <position position="276"/>
    </location>
</feature>
<reference evidence="2" key="1">
    <citation type="submission" date="2021-06" db="EMBL/GenBank/DDBJ databases">
        <authorList>
            <person name="Kallberg Y."/>
            <person name="Tangrot J."/>
            <person name="Rosling A."/>
        </authorList>
    </citation>
    <scope>NUCLEOTIDE SEQUENCE</scope>
    <source>
        <strain evidence="2">IN212</strain>
    </source>
</reference>
<accession>A0A9N9I095</accession>
<name>A0A9N9I095_9GLOM</name>
<dbReference type="AlphaFoldDB" id="A0A9N9I095"/>
<dbReference type="EMBL" id="CAJVPZ010023220">
    <property type="protein sequence ID" value="CAG8714735.1"/>
    <property type="molecule type" value="Genomic_DNA"/>
</dbReference>
<dbReference type="Proteomes" id="UP000789396">
    <property type="component" value="Unassembled WGS sequence"/>
</dbReference>
<feature type="non-terminal residue" evidence="2">
    <location>
        <position position="1"/>
    </location>
</feature>
<evidence type="ECO:0000313" key="2">
    <source>
        <dbReference type="EMBL" id="CAG8714735.1"/>
    </source>
</evidence>
<protein>
    <submittedName>
        <fullName evidence="2">4159_t:CDS:1</fullName>
    </submittedName>
</protein>
<keyword evidence="3" id="KW-1185">Reference proteome</keyword>
<dbReference type="OrthoDB" id="2414311at2759"/>
<comment type="caution">
    <text evidence="2">The sequence shown here is derived from an EMBL/GenBank/DDBJ whole genome shotgun (WGS) entry which is preliminary data.</text>
</comment>
<gene>
    <name evidence="2" type="ORF">RFULGI_LOCUS11077</name>
</gene>
<organism evidence="2 3">
    <name type="scientific">Racocetra fulgida</name>
    <dbReference type="NCBI Taxonomy" id="60492"/>
    <lineage>
        <taxon>Eukaryota</taxon>
        <taxon>Fungi</taxon>
        <taxon>Fungi incertae sedis</taxon>
        <taxon>Mucoromycota</taxon>
        <taxon>Glomeromycotina</taxon>
        <taxon>Glomeromycetes</taxon>
        <taxon>Diversisporales</taxon>
        <taxon>Gigasporaceae</taxon>
        <taxon>Racocetra</taxon>
    </lineage>
</organism>
<feature type="region of interest" description="Disordered" evidence="1">
    <location>
        <begin position="173"/>
        <end position="192"/>
    </location>
</feature>
<evidence type="ECO:0000313" key="3">
    <source>
        <dbReference type="Proteomes" id="UP000789396"/>
    </source>
</evidence>
<evidence type="ECO:0000256" key="1">
    <source>
        <dbReference type="SAM" id="MobiDB-lite"/>
    </source>
</evidence>
<proteinExistence type="predicted"/>